<dbReference type="Proteomes" id="UP000046395">
    <property type="component" value="Unassembled WGS sequence"/>
</dbReference>
<protein>
    <submittedName>
        <fullName evidence="2">Uncharacterized protein</fullName>
    </submittedName>
</protein>
<proteinExistence type="predicted"/>
<sequence length="123" mass="14246">MNLQLQGSELNLVKIKSVIAAFVSKLRDNGEINDDDMLVYCNHLTMLHTNMCERYADILSMTIPAWILDPFSSVDGADVFLQEELIELQANDELKPKLKNGYTQFWLQRQIRDLFLGLWKIVK</sequence>
<keyword evidence="1" id="KW-1185">Reference proteome</keyword>
<accession>A0A5S6QAY2</accession>
<evidence type="ECO:0000313" key="1">
    <source>
        <dbReference type="Proteomes" id="UP000046395"/>
    </source>
</evidence>
<organism evidence="1 2">
    <name type="scientific">Trichuris muris</name>
    <name type="common">Mouse whipworm</name>
    <dbReference type="NCBI Taxonomy" id="70415"/>
    <lineage>
        <taxon>Eukaryota</taxon>
        <taxon>Metazoa</taxon>
        <taxon>Ecdysozoa</taxon>
        <taxon>Nematoda</taxon>
        <taxon>Enoplea</taxon>
        <taxon>Dorylaimia</taxon>
        <taxon>Trichinellida</taxon>
        <taxon>Trichuridae</taxon>
        <taxon>Trichuris</taxon>
    </lineage>
</organism>
<reference evidence="2" key="1">
    <citation type="submission" date="2019-12" db="UniProtKB">
        <authorList>
            <consortium name="WormBaseParasite"/>
        </authorList>
    </citation>
    <scope>IDENTIFICATION</scope>
</reference>
<dbReference type="WBParaSite" id="TMUE_1000004358.1">
    <property type="protein sequence ID" value="TMUE_1000004358.1"/>
    <property type="gene ID" value="WBGene00293353"/>
</dbReference>
<evidence type="ECO:0000313" key="2">
    <source>
        <dbReference type="WBParaSite" id="TMUE_1000004358.1"/>
    </source>
</evidence>
<dbReference type="AlphaFoldDB" id="A0A5S6QAY2"/>
<name>A0A5S6QAY2_TRIMR</name>